<organism evidence="2 3">
    <name type="scientific">Oleispira antarctica RB-8</name>
    <dbReference type="NCBI Taxonomy" id="698738"/>
    <lineage>
        <taxon>Bacteria</taxon>
        <taxon>Pseudomonadati</taxon>
        <taxon>Pseudomonadota</taxon>
        <taxon>Gammaproteobacteria</taxon>
        <taxon>Oceanospirillales</taxon>
        <taxon>Oceanospirillaceae</taxon>
        <taxon>Oleispira</taxon>
    </lineage>
</organism>
<sequence length="163" mass="18576">MDISKNWNEILNVLSSGKKSNRFFSIATVDQNGNPHVTPIGHVYFRDDMTGYYFDAFSKAMPKNFEANNRICLMAVNSSTLFWLKSLFKGKFGSAPAVRLFGEVGEVRDATEEEIDKLKKSISITSNLKGHKLLWSDLTRVRDMKFTDFSPATYPVMCESLWQ</sequence>
<dbReference type="KEGG" id="oai:OLEAN_C07050"/>
<dbReference type="EMBL" id="FO203512">
    <property type="protein sequence ID" value="CCK74881.1"/>
    <property type="molecule type" value="Genomic_DNA"/>
</dbReference>
<feature type="domain" description="Pyridoxamine 5'-phosphate oxidase N-terminal" evidence="1">
    <location>
        <begin position="19"/>
        <end position="141"/>
    </location>
</feature>
<proteinExistence type="predicted"/>
<name>R4YK69_OLEAN</name>
<protein>
    <submittedName>
        <fullName evidence="2">Pyridoxamine 5\'-phosphate oxidase-related protein, FMN-binding</fullName>
    </submittedName>
</protein>
<dbReference type="Pfam" id="PF01243">
    <property type="entry name" value="PNPOx_N"/>
    <property type="match status" value="1"/>
</dbReference>
<dbReference type="Gene3D" id="2.30.110.10">
    <property type="entry name" value="Electron Transport, Fmn-binding Protein, Chain A"/>
    <property type="match status" value="1"/>
</dbReference>
<gene>
    <name evidence="2" type="ORF">OLEAN_C07050</name>
</gene>
<dbReference type="Proteomes" id="UP000032749">
    <property type="component" value="Chromosome"/>
</dbReference>
<accession>R4YK69</accession>
<dbReference type="OrthoDB" id="1161330at2"/>
<dbReference type="InterPro" id="IPR011576">
    <property type="entry name" value="Pyridox_Oxase_N"/>
</dbReference>
<evidence type="ECO:0000259" key="1">
    <source>
        <dbReference type="Pfam" id="PF01243"/>
    </source>
</evidence>
<dbReference type="InterPro" id="IPR012349">
    <property type="entry name" value="Split_barrel_FMN-bd"/>
</dbReference>
<dbReference type="AlphaFoldDB" id="R4YK69"/>
<reference evidence="2 3" key="1">
    <citation type="journal article" date="2013" name="Nat. Commun.">
        <title>Genome sequence and functional genomic analysis of the oil-degrading bacterium Oleispira antarctica.</title>
        <authorList>
            <person name="Kube M."/>
            <person name="Chernikova T.N."/>
            <person name="Al-Ramahi Y."/>
            <person name="Beloqui A."/>
            <person name="Lopez-Cortez N."/>
            <person name="Guazzaroni M.E."/>
            <person name="Heipieper H.J."/>
            <person name="Klages S."/>
            <person name="Kotsyurbenko O.R."/>
            <person name="Langer I."/>
            <person name="Nechitaylo T.Y."/>
            <person name="Lunsdorf H."/>
            <person name="Fernandez M."/>
            <person name="Juarez S."/>
            <person name="Ciordia S."/>
            <person name="Singer A."/>
            <person name="Kagan O."/>
            <person name="Egorova O."/>
            <person name="Petit P.A."/>
            <person name="Stogios P."/>
            <person name="Kim Y."/>
            <person name="Tchigvintsev A."/>
            <person name="Flick R."/>
            <person name="Denaro R."/>
            <person name="Genovese M."/>
            <person name="Albar J.P."/>
            <person name="Reva O.N."/>
            <person name="Martinez-Gomariz M."/>
            <person name="Tran H."/>
            <person name="Ferrer M."/>
            <person name="Savchenko A."/>
            <person name="Yakunin A.F."/>
            <person name="Yakimov M.M."/>
            <person name="Golyshina O.V."/>
            <person name="Reinhardt R."/>
            <person name="Golyshin P.N."/>
        </authorList>
    </citation>
    <scope>NUCLEOTIDE SEQUENCE [LARGE SCALE GENOMIC DNA]</scope>
</reference>
<dbReference type="HOGENOM" id="CLU_136143_0_0_6"/>
<evidence type="ECO:0000313" key="2">
    <source>
        <dbReference type="EMBL" id="CCK74881.1"/>
    </source>
</evidence>
<evidence type="ECO:0000313" key="3">
    <source>
        <dbReference type="Proteomes" id="UP000032749"/>
    </source>
</evidence>
<dbReference type="SUPFAM" id="SSF50475">
    <property type="entry name" value="FMN-binding split barrel"/>
    <property type="match status" value="1"/>
</dbReference>
<keyword evidence="3" id="KW-1185">Reference proteome</keyword>